<feature type="region of interest" description="Disordered" evidence="1">
    <location>
        <begin position="1"/>
        <end position="23"/>
    </location>
</feature>
<reference evidence="2 3" key="1">
    <citation type="journal article" date="2020" name="Mol. Biol. Evol.">
        <title>Distinct Expression and Methylation Patterns for Genes with Different Fates following a Single Whole-Genome Duplication in Flowering Plants.</title>
        <authorList>
            <person name="Shi T."/>
            <person name="Rahmani R.S."/>
            <person name="Gugger P.F."/>
            <person name="Wang M."/>
            <person name="Li H."/>
            <person name="Zhang Y."/>
            <person name="Li Z."/>
            <person name="Wang Q."/>
            <person name="Van de Peer Y."/>
            <person name="Marchal K."/>
            <person name="Chen J."/>
        </authorList>
    </citation>
    <scope>NUCLEOTIDE SEQUENCE [LARGE SCALE GENOMIC DNA]</scope>
    <source>
        <tissue evidence="2">Leaf</tissue>
    </source>
</reference>
<protein>
    <submittedName>
        <fullName evidence="2">Uncharacterized protein</fullName>
    </submittedName>
</protein>
<comment type="caution">
    <text evidence="2">The sequence shown here is derived from an EMBL/GenBank/DDBJ whole genome shotgun (WGS) entry which is preliminary data.</text>
</comment>
<accession>A0A822ZUW3</accession>
<evidence type="ECO:0000256" key="1">
    <source>
        <dbReference type="SAM" id="MobiDB-lite"/>
    </source>
</evidence>
<evidence type="ECO:0000313" key="2">
    <source>
        <dbReference type="EMBL" id="DAD46656.1"/>
    </source>
</evidence>
<organism evidence="2 3">
    <name type="scientific">Nelumbo nucifera</name>
    <name type="common">Sacred lotus</name>
    <dbReference type="NCBI Taxonomy" id="4432"/>
    <lineage>
        <taxon>Eukaryota</taxon>
        <taxon>Viridiplantae</taxon>
        <taxon>Streptophyta</taxon>
        <taxon>Embryophyta</taxon>
        <taxon>Tracheophyta</taxon>
        <taxon>Spermatophyta</taxon>
        <taxon>Magnoliopsida</taxon>
        <taxon>Proteales</taxon>
        <taxon>Nelumbonaceae</taxon>
        <taxon>Nelumbo</taxon>
    </lineage>
</organism>
<dbReference type="EMBL" id="DUZY01000008">
    <property type="protein sequence ID" value="DAD46656.1"/>
    <property type="molecule type" value="Genomic_DNA"/>
</dbReference>
<proteinExistence type="predicted"/>
<keyword evidence="3" id="KW-1185">Reference proteome</keyword>
<dbReference type="Proteomes" id="UP000607653">
    <property type="component" value="Unassembled WGS sequence"/>
</dbReference>
<sequence>MAGFLLEESLDWQPNGGDARGPTVDVGEGRSRIFEDGLLQWNPFWIVKNGSWGDCSSLIRIFSYVVELRLSL</sequence>
<gene>
    <name evidence="2" type="ORF">HUJ06_016593</name>
</gene>
<evidence type="ECO:0000313" key="3">
    <source>
        <dbReference type="Proteomes" id="UP000607653"/>
    </source>
</evidence>
<dbReference type="AlphaFoldDB" id="A0A822ZUW3"/>
<name>A0A822ZUW3_NELNU</name>